<proteinExistence type="inferred from homology"/>
<feature type="domain" description="Glycoside hydrolase family 2 catalytic" evidence="3">
    <location>
        <begin position="277"/>
        <end position="492"/>
    </location>
</feature>
<organism evidence="5 6">
    <name type="scientific">Paenibacillus solanacearum</name>
    <dbReference type="NCBI Taxonomy" id="2048548"/>
    <lineage>
        <taxon>Bacteria</taxon>
        <taxon>Bacillati</taxon>
        <taxon>Bacillota</taxon>
        <taxon>Bacilli</taxon>
        <taxon>Bacillales</taxon>
        <taxon>Paenibacillaceae</taxon>
        <taxon>Paenibacillus</taxon>
    </lineage>
</organism>
<name>A0A916K7C3_9BACL</name>
<dbReference type="PANTHER" id="PTHR42732:SF3">
    <property type="entry name" value="HYDROLASE"/>
    <property type="match status" value="1"/>
</dbReference>
<evidence type="ECO:0000259" key="3">
    <source>
        <dbReference type="Pfam" id="PF02836"/>
    </source>
</evidence>
<dbReference type="InterPro" id="IPR006104">
    <property type="entry name" value="Glyco_hydro_2_N"/>
</dbReference>
<keyword evidence="5" id="KW-0378">Hydrolase</keyword>
<dbReference type="AlphaFoldDB" id="A0A916K7C3"/>
<feature type="domain" description="Glycoside hydrolase family 2 immunoglobulin-like beta-sandwich" evidence="2">
    <location>
        <begin position="161"/>
        <end position="275"/>
    </location>
</feature>
<keyword evidence="6" id="KW-1185">Reference proteome</keyword>
<comment type="caution">
    <text evidence="5">The sequence shown here is derived from an EMBL/GenBank/DDBJ whole genome shotgun (WGS) entry which is preliminary data.</text>
</comment>
<evidence type="ECO:0000259" key="2">
    <source>
        <dbReference type="Pfam" id="PF00703"/>
    </source>
</evidence>
<feature type="domain" description="Glycosyl hydrolases family 2 sugar binding" evidence="4">
    <location>
        <begin position="6"/>
        <end position="153"/>
    </location>
</feature>
<dbReference type="InterPro" id="IPR006102">
    <property type="entry name" value="Ig-like_GH2"/>
</dbReference>
<dbReference type="GO" id="GO:0005975">
    <property type="term" value="P:carbohydrate metabolic process"/>
    <property type="evidence" value="ECO:0007669"/>
    <property type="project" value="InterPro"/>
</dbReference>
<comment type="similarity">
    <text evidence="1">Belongs to the glycosyl hydrolase 2 family.</text>
</comment>
<accession>A0A916K7C3</accession>
<dbReference type="Pfam" id="PF02837">
    <property type="entry name" value="Glyco_hydro_2_N"/>
    <property type="match status" value="1"/>
</dbReference>
<evidence type="ECO:0000313" key="6">
    <source>
        <dbReference type="Proteomes" id="UP000693672"/>
    </source>
</evidence>
<dbReference type="PANTHER" id="PTHR42732">
    <property type="entry name" value="BETA-GALACTOSIDASE"/>
    <property type="match status" value="1"/>
</dbReference>
<dbReference type="Proteomes" id="UP000693672">
    <property type="component" value="Unassembled WGS sequence"/>
</dbReference>
<dbReference type="InterPro" id="IPR051913">
    <property type="entry name" value="GH2_Domain-Containing"/>
</dbReference>
<keyword evidence="5" id="KW-0326">Glycosidase</keyword>
<protein>
    <submittedName>
        <fullName evidence="5">Beta-galactosidase</fullName>
        <ecNumber evidence="5">3.2.1.23</ecNumber>
    </submittedName>
</protein>
<evidence type="ECO:0000259" key="4">
    <source>
        <dbReference type="Pfam" id="PF02837"/>
    </source>
</evidence>
<evidence type="ECO:0000313" key="5">
    <source>
        <dbReference type="EMBL" id="CAG7649701.1"/>
    </source>
</evidence>
<dbReference type="GO" id="GO:0004565">
    <property type="term" value="F:beta-galactosidase activity"/>
    <property type="evidence" value="ECO:0007669"/>
    <property type="project" value="UniProtKB-EC"/>
</dbReference>
<sequence length="927" mass="106198">MRQTWSLDGEWRFAKDPLQIGEREAWYEKPWDEEAMKVKVPHIWQREGGDLVGYNGVAWYRREVELTDCSTQRQHYICFGAVDYRCSVWWNDEWVGEHEGGFTPFELRIPSELIRERNTVTVSVFDPKDNAEIPIGKQGSWYTRVSGIWQSVRVEERSDAHILSAAITPDTDAMELGVRIELTGGSGAPGDLKLKYTIRPHACGEADTFEASSYDGILVVPAALRSEERLEAELRVNVADMKLWSPAQPHLYEIELILIDHRTETDQYVTTFGMRKVEQKDGRIYVNGQPVYIRGALDQAFYPDTIYTAEDEAYIRREIALAKQMGFNLLRKHIKVETPEYLYWADRLGMLIWAEPPNYVKWTASARERFVAELRAMLKRDYNHPSIIIWSIYNEEWGLEWDLEFDPEKQRHVAELVDSVRAWDPTRLICDNSGWTHIKTDINDHHRYFACPDQLDEWRKDLDEFVIGDPDANFVKPYRSQGEPIIVSEFGVWGLPDVERLKMFYDGNEPWWFVNQGEETHQDDYKKPTTALQNMNKFGLDRTFGSFEQLALHSQRRMFRAVKSLVEEMRKRPAIGGYVVTEFTDIEWETNGWLDFLRQPKEGFDRLADFNGAACVFAEIAAANVWSGDTVAWDLVLTNDDLEPRSGLVRWRLAESGLTGEIAAECSGPWNRLPQALMFAVPETAAAAFERLELEWYSEGRLIARNEYELTITPRSQCVLQAGNTTPITVHRMSPAFAAKLQRQGWQIASGLQQDQVVVTDCLDKDIETFARQGGRVLFLAEKGDKLSASGPFTFRELPPGESWPRASSLNYVDPDMFRGIPLHREMGWEAGGLYPDYVLPFADYKKVGVKRTVNMFGNPGIAEAGEVIAGYFQGWLGQNGGSIVRHPLGKGTVTVVTWKLLDHYEADPIASLVLHRLIDIAMKENE</sequence>
<gene>
    <name evidence="5" type="primary">lacZ_8</name>
    <name evidence="5" type="ORF">PAESOLCIP111_05929</name>
</gene>
<dbReference type="Pfam" id="PF00703">
    <property type="entry name" value="Glyco_hydro_2"/>
    <property type="match status" value="1"/>
</dbReference>
<dbReference type="EC" id="3.2.1.23" evidence="5"/>
<reference evidence="5" key="1">
    <citation type="submission" date="2021-06" db="EMBL/GenBank/DDBJ databases">
        <authorList>
            <person name="Criscuolo A."/>
        </authorList>
    </citation>
    <scope>NUCLEOTIDE SEQUENCE</scope>
    <source>
        <strain evidence="5">CIP111600</strain>
    </source>
</reference>
<dbReference type="Pfam" id="PF02836">
    <property type="entry name" value="Glyco_hydro_2_C"/>
    <property type="match status" value="1"/>
</dbReference>
<dbReference type="InterPro" id="IPR006103">
    <property type="entry name" value="Glyco_hydro_2_cat"/>
</dbReference>
<evidence type="ECO:0000256" key="1">
    <source>
        <dbReference type="ARBA" id="ARBA00007401"/>
    </source>
</evidence>
<dbReference type="EMBL" id="CAJVAS010000050">
    <property type="protein sequence ID" value="CAG7649701.1"/>
    <property type="molecule type" value="Genomic_DNA"/>
</dbReference>
<dbReference type="RefSeq" id="WP_218095613.1">
    <property type="nucleotide sequence ID" value="NZ_CAJVAS010000050.1"/>
</dbReference>